<evidence type="ECO:0000256" key="1">
    <source>
        <dbReference type="ARBA" id="ARBA00011245"/>
    </source>
</evidence>
<dbReference type="SUPFAM" id="SSF52374">
    <property type="entry name" value="Nucleotidylyl transferase"/>
    <property type="match status" value="1"/>
</dbReference>
<sequence>MPAASPLRLYNSMSRDLEDFSPIGQEVRIFSCGPLVFSPAHLGMIRGAIGFDVMRRTLRWKGFKSKHVFMVTDVNKGREGFSPTIPDELAETPAPPSLGDITSYYTQAFQNDLATLNFLRADTYARSSHYIPEMIDFAGVLVDKGYAYTADSGLYFDTARAAGYGSLGQLNVAAQREGATSERPAGLRNPADFALWRAADPARSLMGWDSPWGWGLPGAHLGCSAISATLLGDRLDIHTGGKHHRQLHHVNELAQSESYLEDSRPWVSYWLHHDMLTFGALPMTRGTAPTLADVTGPDVHPMACRLFLLGGHYRRPQAVTAEAFRGAQNTLRRLVARIPAADLPTSDIETYEEALARIPATDSAATQLLHRLDDAVSNDLNSPQALAVLQQIVQSSEVSSEGRRVLIAATDALLGLRLRSLTPAGLTASRRPVPTAAHA</sequence>
<dbReference type="Pfam" id="PF01406">
    <property type="entry name" value="tRNA-synt_1e"/>
    <property type="match status" value="1"/>
</dbReference>
<dbReference type="RefSeq" id="WP_203841548.1">
    <property type="nucleotide sequence ID" value="NZ_BAAATV010000019.1"/>
</dbReference>
<keyword evidence="3" id="KW-0547">Nucleotide-binding</keyword>
<dbReference type="Gene3D" id="1.20.120.640">
    <property type="entry name" value="Anticodon-binding domain of a subclass of class I aminoacyl-tRNA synthetases"/>
    <property type="match status" value="1"/>
</dbReference>
<protein>
    <submittedName>
        <fullName evidence="6">Cysteine--tRNA ligase</fullName>
    </submittedName>
</protein>
<comment type="caution">
    <text evidence="6">The sequence shown here is derived from an EMBL/GenBank/DDBJ whole genome shotgun (WGS) entry which is preliminary data.</text>
</comment>
<keyword evidence="7" id="KW-1185">Reference proteome</keyword>
<dbReference type="InterPro" id="IPR014729">
    <property type="entry name" value="Rossmann-like_a/b/a_fold"/>
</dbReference>
<evidence type="ECO:0000256" key="4">
    <source>
        <dbReference type="ARBA" id="ARBA00022840"/>
    </source>
</evidence>
<gene>
    <name evidence="6" type="primary">cysS_2</name>
    <name evidence="6" type="ORF">Ahu01nite_076400</name>
</gene>
<keyword evidence="4" id="KW-0067">ATP-binding</keyword>
<proteinExistence type="predicted"/>
<evidence type="ECO:0000313" key="7">
    <source>
        <dbReference type="Proteomes" id="UP000603200"/>
    </source>
</evidence>
<evidence type="ECO:0000313" key="6">
    <source>
        <dbReference type="EMBL" id="GIE24538.1"/>
    </source>
</evidence>
<dbReference type="PRINTS" id="PR00983">
    <property type="entry name" value="TRNASYNTHCYS"/>
</dbReference>
<feature type="domain" description="tRNA synthetases class I catalytic" evidence="5">
    <location>
        <begin position="25"/>
        <end position="325"/>
    </location>
</feature>
<name>A0ABQ4A133_9ACTN</name>
<dbReference type="Proteomes" id="UP000603200">
    <property type="component" value="Unassembled WGS sequence"/>
</dbReference>
<dbReference type="InterPro" id="IPR032678">
    <property type="entry name" value="tRNA-synt_1_cat_dom"/>
</dbReference>
<evidence type="ECO:0000256" key="3">
    <source>
        <dbReference type="ARBA" id="ARBA00022741"/>
    </source>
</evidence>
<dbReference type="PANTHER" id="PTHR10890">
    <property type="entry name" value="CYSTEINYL-TRNA SYNTHETASE"/>
    <property type="match status" value="1"/>
</dbReference>
<organism evidence="6 7">
    <name type="scientific">Winogradskya humida</name>
    <dbReference type="NCBI Taxonomy" id="113566"/>
    <lineage>
        <taxon>Bacteria</taxon>
        <taxon>Bacillati</taxon>
        <taxon>Actinomycetota</taxon>
        <taxon>Actinomycetes</taxon>
        <taxon>Micromonosporales</taxon>
        <taxon>Micromonosporaceae</taxon>
        <taxon>Winogradskya</taxon>
    </lineage>
</organism>
<dbReference type="EMBL" id="BOMN01000111">
    <property type="protein sequence ID" value="GIE24538.1"/>
    <property type="molecule type" value="Genomic_DNA"/>
</dbReference>
<keyword evidence="2 6" id="KW-0436">Ligase</keyword>
<reference evidence="6 7" key="1">
    <citation type="submission" date="2021-01" db="EMBL/GenBank/DDBJ databases">
        <title>Whole genome shotgun sequence of Actinoplanes humidus NBRC 14915.</title>
        <authorList>
            <person name="Komaki H."/>
            <person name="Tamura T."/>
        </authorList>
    </citation>
    <scope>NUCLEOTIDE SEQUENCE [LARGE SCALE GENOMIC DNA]</scope>
    <source>
        <strain evidence="6 7">NBRC 14915</strain>
    </source>
</reference>
<dbReference type="PANTHER" id="PTHR10890:SF3">
    <property type="entry name" value="CYSTEINE--TRNA LIGASE, CYTOPLASMIC"/>
    <property type="match status" value="1"/>
</dbReference>
<evidence type="ECO:0000259" key="5">
    <source>
        <dbReference type="Pfam" id="PF01406"/>
    </source>
</evidence>
<dbReference type="Gene3D" id="3.40.50.620">
    <property type="entry name" value="HUPs"/>
    <property type="match status" value="1"/>
</dbReference>
<comment type="subunit">
    <text evidence="1">Monomer.</text>
</comment>
<dbReference type="GO" id="GO:0016874">
    <property type="term" value="F:ligase activity"/>
    <property type="evidence" value="ECO:0007669"/>
    <property type="project" value="UniProtKB-KW"/>
</dbReference>
<dbReference type="InterPro" id="IPR024909">
    <property type="entry name" value="Cys-tRNA/MSH_ligase"/>
</dbReference>
<accession>A0ABQ4A133</accession>
<evidence type="ECO:0000256" key="2">
    <source>
        <dbReference type="ARBA" id="ARBA00022598"/>
    </source>
</evidence>